<evidence type="ECO:0000256" key="1">
    <source>
        <dbReference type="SAM" id="MobiDB-lite"/>
    </source>
</evidence>
<sequence length="118" mass="13091">MRSYGMEQDDSSGGDKDGMVEGIGGDGEHAPSRHSSSRLRIVDGGSRRLRSSPLRPAPPPPPPVPHPSVCAPDSHGFLSTLVAAMEEGWRCKGLFAERTCGERKMREEREKRKRRMRH</sequence>
<dbReference type="Proteomes" id="UP000817658">
    <property type="component" value="Chromosome 1"/>
</dbReference>
<dbReference type="AlphaFoldDB" id="Q5NB16"/>
<feature type="compositionally biased region" description="Pro residues" evidence="1">
    <location>
        <begin position="55"/>
        <end position="66"/>
    </location>
</feature>
<gene>
    <name evidence="2" type="primary">P0511C01.9</name>
</gene>
<proteinExistence type="predicted"/>
<protein>
    <submittedName>
        <fullName evidence="2">Uncharacterized protein P0511C01.9</fullName>
    </submittedName>
</protein>
<organism evidence="2">
    <name type="scientific">Oryza sativa subsp. japonica</name>
    <name type="common">Rice</name>
    <dbReference type="NCBI Taxonomy" id="39947"/>
    <lineage>
        <taxon>Eukaryota</taxon>
        <taxon>Viridiplantae</taxon>
        <taxon>Streptophyta</taxon>
        <taxon>Embryophyta</taxon>
        <taxon>Tracheophyta</taxon>
        <taxon>Spermatophyta</taxon>
        <taxon>Magnoliopsida</taxon>
        <taxon>Liliopsida</taxon>
        <taxon>Poales</taxon>
        <taxon>Poaceae</taxon>
        <taxon>BOP clade</taxon>
        <taxon>Oryzoideae</taxon>
        <taxon>Oryzeae</taxon>
        <taxon>Oryzinae</taxon>
        <taxon>Oryza</taxon>
        <taxon>Oryza sativa</taxon>
    </lineage>
</organism>
<name>Q5NB16_ORYSJ</name>
<dbReference type="EMBL" id="AP002070">
    <property type="protein sequence ID" value="BAD81336.1"/>
    <property type="molecule type" value="Genomic_DNA"/>
</dbReference>
<accession>Q5NB16</accession>
<reference evidence="2" key="1">
    <citation type="journal article" date="2002" name="Nature">
        <title>The genome sequence and structure of rice chromosome 1.</title>
        <authorList>
            <person name="Sasaki T."/>
            <person name="Matsumoto T."/>
            <person name="Yamamoto K."/>
            <person name="Sakata K."/>
            <person name="Baba T."/>
            <person name="Katayose Y."/>
            <person name="Wu J."/>
            <person name="Niimura Y."/>
            <person name="Cheng Z."/>
            <person name="Nagamura Y."/>
            <person name="Antonio B.A."/>
            <person name="Kanamori H."/>
            <person name="Hosokawa S."/>
            <person name="Masukawa M."/>
            <person name="Arikawa K."/>
            <person name="Chiden Y."/>
            <person name="Hayashi M."/>
            <person name="Okamoto M."/>
            <person name="Ando T."/>
            <person name="Aoki H."/>
            <person name="Arita K."/>
            <person name="Hamada M."/>
            <person name="Harada C."/>
            <person name="Hijishita S."/>
            <person name="Honda M."/>
            <person name="Ichikawa Y."/>
            <person name="Idonuma A."/>
            <person name="Iijima M."/>
            <person name="Ikeda M."/>
            <person name="Ikeno M."/>
            <person name="Itoh S."/>
            <person name="Itoh T."/>
            <person name="Itoh Y."/>
            <person name="Itoh Y."/>
            <person name="Iwabuchi A."/>
            <person name="Kamiya K."/>
            <person name="Karasawa W."/>
            <person name="Katagiri S."/>
            <person name="Kikuta A."/>
            <person name="Kobayashi N."/>
            <person name="Kono I."/>
            <person name="Machita K."/>
            <person name="Maehara T."/>
            <person name="Mizuno H."/>
            <person name="Mizubayashi T."/>
            <person name="Mukai Y."/>
            <person name="Nagasaki H."/>
            <person name="Nakashima M."/>
            <person name="Nakama Y."/>
            <person name="Nakamichi Y."/>
            <person name="Nakamura M."/>
            <person name="Namiki N."/>
            <person name="Negishi M."/>
            <person name="Ohta I."/>
            <person name="Ono N."/>
            <person name="Saji S."/>
            <person name="Sakai K."/>
            <person name="Shibata M."/>
            <person name="Shimokawa T."/>
            <person name="Shomura A."/>
            <person name="Song J."/>
            <person name="Takazaki Y."/>
            <person name="Terasawa K."/>
            <person name="Tsuji K."/>
            <person name="Waki K."/>
            <person name="Yamagata H."/>
            <person name="Yamane H."/>
            <person name="Yoshiki S."/>
            <person name="Yoshihara R."/>
            <person name="Yukawa K."/>
            <person name="Zhong H."/>
            <person name="Iwama H."/>
            <person name="Endo T."/>
            <person name="Ito H."/>
            <person name="Hahn J.H."/>
            <person name="Kim H.I."/>
            <person name="Eun M.Y."/>
            <person name="Yano M."/>
            <person name="Jiang J."/>
            <person name="Gojobori T."/>
        </authorList>
    </citation>
    <scope>NUCLEOTIDE SEQUENCE [LARGE SCALE GENOMIC DNA]</scope>
</reference>
<evidence type="ECO:0000313" key="2">
    <source>
        <dbReference type="EMBL" id="BAD81336.1"/>
    </source>
</evidence>
<feature type="region of interest" description="Disordered" evidence="1">
    <location>
        <begin position="1"/>
        <end position="71"/>
    </location>
</feature>